<dbReference type="Pfam" id="PF06258">
    <property type="entry name" value="Mito_fiss_Elm1"/>
    <property type="match status" value="1"/>
</dbReference>
<sequence>MGSVRMLNILVIYDGKAGHLSQSQGLAQLIAKHHHSRCNLQILRAKPRLKLLNKALQFLAQYLPATIVLCLVRLYRTKVIGDAKHPAKITAPNLFISFGGNSIALNIAYRRYWRCRNIVIGNNYNVGKNSISAHLTAFGSPARNAIATGIALSKIDRENCNSAATVIKETNPHTRYWGVLIGGNGSGYEYQQSDWQALSHGLNELSQKYSIHWLICDSRRTPQGAIELLNTQLGSFTGVSFIGYNQPQRLSIEAVMGASERLFCTEDSLSMLSEAVAMAKPVISLQPQTNSPRPVHARMINHIVNTGLVERQPISQLANYQINFFFPSVPYEHQTVAVYSRLSALGVLDNTVASPAANQLAYPSPQ</sequence>
<gene>
    <name evidence="1" type="ORF">GCM10025791_18010</name>
</gene>
<evidence type="ECO:0000313" key="2">
    <source>
        <dbReference type="Proteomes" id="UP001409585"/>
    </source>
</evidence>
<name>A0AAV3U1N6_9ALTE</name>
<protein>
    <recommendedName>
        <fullName evidence="3">Nucleoside-diphosphate sugar epimerase</fullName>
    </recommendedName>
</protein>
<dbReference type="Proteomes" id="UP001409585">
    <property type="component" value="Unassembled WGS sequence"/>
</dbReference>
<dbReference type="AlphaFoldDB" id="A0AAV3U1N6"/>
<evidence type="ECO:0000313" key="1">
    <source>
        <dbReference type="EMBL" id="GAA4940138.1"/>
    </source>
</evidence>
<dbReference type="EMBL" id="BAABLX010000011">
    <property type="protein sequence ID" value="GAA4940138.1"/>
    <property type="molecule type" value="Genomic_DNA"/>
</dbReference>
<comment type="caution">
    <text evidence="1">The sequence shown here is derived from an EMBL/GenBank/DDBJ whole genome shotgun (WGS) entry which is preliminary data.</text>
</comment>
<proteinExistence type="predicted"/>
<evidence type="ECO:0008006" key="3">
    <source>
        <dbReference type="Google" id="ProtNLM"/>
    </source>
</evidence>
<accession>A0AAV3U1N6</accession>
<reference evidence="2" key="1">
    <citation type="journal article" date="2019" name="Int. J. Syst. Evol. Microbiol.">
        <title>The Global Catalogue of Microorganisms (GCM) 10K type strain sequencing project: providing services to taxonomists for standard genome sequencing and annotation.</title>
        <authorList>
            <consortium name="The Broad Institute Genomics Platform"/>
            <consortium name="The Broad Institute Genome Sequencing Center for Infectious Disease"/>
            <person name="Wu L."/>
            <person name="Ma J."/>
        </authorList>
    </citation>
    <scope>NUCLEOTIDE SEQUENCE [LARGE SCALE GENOMIC DNA]</scope>
    <source>
        <strain evidence="2">JCM 19134</strain>
    </source>
</reference>
<keyword evidence="2" id="KW-1185">Reference proteome</keyword>
<dbReference type="InterPro" id="IPR009367">
    <property type="entry name" value="Elm1-like"/>
</dbReference>
<organism evidence="1 2">
    <name type="scientific">Halioxenophilus aromaticivorans</name>
    <dbReference type="NCBI Taxonomy" id="1306992"/>
    <lineage>
        <taxon>Bacteria</taxon>
        <taxon>Pseudomonadati</taxon>
        <taxon>Pseudomonadota</taxon>
        <taxon>Gammaproteobacteria</taxon>
        <taxon>Alteromonadales</taxon>
        <taxon>Alteromonadaceae</taxon>
        <taxon>Halioxenophilus</taxon>
    </lineage>
</organism>